<evidence type="ECO:0000313" key="2">
    <source>
        <dbReference type="EMBL" id="OOK77790.1"/>
    </source>
</evidence>
<dbReference type="Proteomes" id="UP000188532">
    <property type="component" value="Unassembled WGS sequence"/>
</dbReference>
<dbReference type="EMBL" id="MVBN01000003">
    <property type="protein sequence ID" value="OOK77790.1"/>
    <property type="molecule type" value="Genomic_DNA"/>
</dbReference>
<comment type="caution">
    <text evidence="2">The sequence shown here is derived from an EMBL/GenBank/DDBJ whole genome shotgun (WGS) entry which is preliminary data.</text>
</comment>
<sequence length="49" mass="5368">MFVAGNQFANIVHWPERPREAETRQPGPVSAVESGGAQDDMCLVARERG</sequence>
<reference evidence="2 3" key="1">
    <citation type="submission" date="2017-02" db="EMBL/GenBank/DDBJ databases">
        <title>Complete genome sequences of Mycobacterium kansasii strains isolated from rhesus macaques.</title>
        <authorList>
            <person name="Panda A."/>
            <person name="Nagaraj S."/>
            <person name="Zhao X."/>
            <person name="Tettelin H."/>
            <person name="Detolla L.J."/>
        </authorList>
    </citation>
    <scope>NUCLEOTIDE SEQUENCE [LARGE SCALE GENOMIC DNA]</scope>
    <source>
        <strain evidence="2 3">11-3469</strain>
    </source>
</reference>
<protein>
    <submittedName>
        <fullName evidence="2">Uncharacterized protein</fullName>
    </submittedName>
</protein>
<organism evidence="2 3">
    <name type="scientific">Mycobacterium kansasii</name>
    <dbReference type="NCBI Taxonomy" id="1768"/>
    <lineage>
        <taxon>Bacteria</taxon>
        <taxon>Bacillati</taxon>
        <taxon>Actinomycetota</taxon>
        <taxon>Actinomycetes</taxon>
        <taxon>Mycobacteriales</taxon>
        <taxon>Mycobacteriaceae</taxon>
        <taxon>Mycobacterium</taxon>
    </lineage>
</organism>
<feature type="region of interest" description="Disordered" evidence="1">
    <location>
        <begin position="17"/>
        <end position="39"/>
    </location>
</feature>
<proteinExistence type="predicted"/>
<evidence type="ECO:0000256" key="1">
    <source>
        <dbReference type="SAM" id="MobiDB-lite"/>
    </source>
</evidence>
<evidence type="ECO:0000313" key="3">
    <source>
        <dbReference type="Proteomes" id="UP000188532"/>
    </source>
</evidence>
<gene>
    <name evidence="2" type="ORF">BZL29_3633</name>
</gene>
<dbReference type="AlphaFoldDB" id="A0A1V3XFB2"/>
<accession>A0A1V3XFB2</accession>
<name>A0A1V3XFB2_MYCKA</name>